<accession>A0A1G4EJ11</accession>
<gene>
    <name evidence="1" type="ORF">PVT01_000032700</name>
</gene>
<organism evidence="1 2">
    <name type="scientific">Plasmodium vivax</name>
    <name type="common">malaria parasite P. vivax</name>
    <dbReference type="NCBI Taxonomy" id="5855"/>
    <lineage>
        <taxon>Eukaryota</taxon>
        <taxon>Sar</taxon>
        <taxon>Alveolata</taxon>
        <taxon>Apicomplexa</taxon>
        <taxon>Aconoidasida</taxon>
        <taxon>Haemosporida</taxon>
        <taxon>Plasmodiidae</taxon>
        <taxon>Plasmodium</taxon>
        <taxon>Plasmodium (Plasmodium)</taxon>
    </lineage>
</organism>
<proteinExistence type="predicted"/>
<dbReference type="Proteomes" id="UP000196402">
    <property type="component" value="Unassembled WGS sequence"/>
</dbReference>
<evidence type="ECO:0000313" key="2">
    <source>
        <dbReference type="Proteomes" id="UP000196402"/>
    </source>
</evidence>
<dbReference type="InterPro" id="IPR022139">
    <property type="entry name" value="Fam-L/Fam-M-like_plasmodium"/>
</dbReference>
<dbReference type="Pfam" id="PF12420">
    <property type="entry name" value="DUF3671"/>
    <property type="match status" value="1"/>
</dbReference>
<dbReference type="AlphaFoldDB" id="A0A1G4EJ11"/>
<reference evidence="1 2" key="1">
    <citation type="submission" date="2016-07" db="EMBL/GenBank/DDBJ databases">
        <authorList>
            <consortium name="Pathogen Informatics"/>
        </authorList>
    </citation>
    <scope>NUCLEOTIDE SEQUENCE [LARGE SCALE GENOMIC DNA]</scope>
</reference>
<name>A0A1G4EJ11_PLAVI</name>
<protein>
    <submittedName>
        <fullName evidence="1">Uncharacterized protein</fullName>
    </submittedName>
</protein>
<dbReference type="EMBL" id="FLYH01000056">
    <property type="protein sequence ID" value="SCA83517.1"/>
    <property type="molecule type" value="Genomic_DNA"/>
</dbReference>
<sequence>MKYKKDGTLNKCSNRLLAKHDFQKKLTEKKLTEKHLDGGKHKNISNRIDEESKYRIIKGEILNDLDEYKKKYKNRQSKRKGLGKLDSYCEKKVFDKFDYIYEFAEKLKNDEKAFKKKNKQ</sequence>
<evidence type="ECO:0000313" key="1">
    <source>
        <dbReference type="EMBL" id="SCA83517.1"/>
    </source>
</evidence>